<keyword evidence="4" id="KW-1185">Reference proteome</keyword>
<feature type="transmembrane region" description="Helical" evidence="2">
    <location>
        <begin position="390"/>
        <end position="413"/>
    </location>
</feature>
<evidence type="ECO:0008006" key="5">
    <source>
        <dbReference type="Google" id="ProtNLM"/>
    </source>
</evidence>
<evidence type="ECO:0000313" key="3">
    <source>
        <dbReference type="EMBL" id="MER6433954.1"/>
    </source>
</evidence>
<evidence type="ECO:0000256" key="1">
    <source>
        <dbReference type="SAM" id="MobiDB-lite"/>
    </source>
</evidence>
<organism evidence="3 4">
    <name type="scientific">Streptomyces sp. 900105245</name>
    <dbReference type="NCBI Taxonomy" id="3154379"/>
    <lineage>
        <taxon>Bacteria</taxon>
        <taxon>Bacillati</taxon>
        <taxon>Actinomycetota</taxon>
        <taxon>Actinomycetes</taxon>
        <taxon>Kitasatosporales</taxon>
        <taxon>Streptomycetaceae</taxon>
        <taxon>Streptomyces</taxon>
    </lineage>
</organism>
<feature type="region of interest" description="Disordered" evidence="1">
    <location>
        <begin position="295"/>
        <end position="353"/>
    </location>
</feature>
<keyword evidence="2" id="KW-1133">Transmembrane helix</keyword>
<feature type="transmembrane region" description="Helical" evidence="2">
    <location>
        <begin position="425"/>
        <end position="444"/>
    </location>
</feature>
<accession>A0ABV1UJS0</accession>
<name>A0ABV1UJS0_9ACTN</name>
<sequence>MGADKPESTPGPEALAYSRALKEIFLRLGESQRFVARALHVDPAQLSRFFSAKENTVAGKKYADELVRLVRASDADVSDAEVEELHRLRRAAQDASPRPSDRVALLTEQVEELRSRTQAAAGREVELAARVEQLLRQVQREEQRADKERTGRHREQAERQEAESRAESAQLDAQTAADRVRASEQALAEARERMEGSEERAVELAAQLEQARRQLAAAVQYARDSDAVLEEQRTQLDALRRELTVLRRQVQTLSEERRSRTAYGDVAETSTQVRLAASGSDAAAGARLDDWVLPPAGARRPAADPGAGPYGDPYADPYADPAADRASARGRAEARRAAQRSRQGRGSRQALQASRPSEARDWCIVAWYSLIASCAALIEQDVLFRPKMPFQAGVWVAILALQLLLGGITCSFYSPGRARVKRMGVTCSSLAAAFLFTAGAFEFLPGSIRDVTHHVNDVFLGNGTISDLFSSSAP</sequence>
<dbReference type="RefSeq" id="WP_352065894.1">
    <property type="nucleotide sequence ID" value="NZ_JBEPAZ010000076.1"/>
</dbReference>
<feature type="compositionally biased region" description="Low complexity" evidence="1">
    <location>
        <begin position="295"/>
        <end position="321"/>
    </location>
</feature>
<proteinExistence type="predicted"/>
<dbReference type="EMBL" id="JBEPAZ010000076">
    <property type="protein sequence ID" value="MER6433954.1"/>
    <property type="molecule type" value="Genomic_DNA"/>
</dbReference>
<keyword evidence="2" id="KW-0812">Transmembrane</keyword>
<evidence type="ECO:0000313" key="4">
    <source>
        <dbReference type="Proteomes" id="UP001470023"/>
    </source>
</evidence>
<keyword evidence="2" id="KW-0472">Membrane</keyword>
<protein>
    <recommendedName>
        <fullName evidence="5">HTH cro/C1-type domain-containing protein</fullName>
    </recommendedName>
</protein>
<evidence type="ECO:0000256" key="2">
    <source>
        <dbReference type="SAM" id="Phobius"/>
    </source>
</evidence>
<gene>
    <name evidence="3" type="ORF">ABT272_40570</name>
</gene>
<comment type="caution">
    <text evidence="3">The sequence shown here is derived from an EMBL/GenBank/DDBJ whole genome shotgun (WGS) entry which is preliminary data.</text>
</comment>
<feature type="compositionally biased region" description="Basic and acidic residues" evidence="1">
    <location>
        <begin position="322"/>
        <end position="336"/>
    </location>
</feature>
<feature type="region of interest" description="Disordered" evidence="1">
    <location>
        <begin position="140"/>
        <end position="177"/>
    </location>
</feature>
<dbReference type="Proteomes" id="UP001470023">
    <property type="component" value="Unassembled WGS sequence"/>
</dbReference>
<reference evidence="3 4" key="1">
    <citation type="submission" date="2024-06" db="EMBL/GenBank/DDBJ databases">
        <title>The Natural Products Discovery Center: Release of the First 8490 Sequenced Strains for Exploring Actinobacteria Biosynthetic Diversity.</title>
        <authorList>
            <person name="Kalkreuter E."/>
            <person name="Kautsar S.A."/>
            <person name="Yang D."/>
            <person name="Bader C.D."/>
            <person name="Teijaro C.N."/>
            <person name="Fluegel L."/>
            <person name="Davis C.M."/>
            <person name="Simpson J.R."/>
            <person name="Lauterbach L."/>
            <person name="Steele A.D."/>
            <person name="Gui C."/>
            <person name="Meng S."/>
            <person name="Li G."/>
            <person name="Viehrig K."/>
            <person name="Ye F."/>
            <person name="Su P."/>
            <person name="Kiefer A.F."/>
            <person name="Nichols A."/>
            <person name="Cepeda A.J."/>
            <person name="Yan W."/>
            <person name="Fan B."/>
            <person name="Jiang Y."/>
            <person name="Adhikari A."/>
            <person name="Zheng C.-J."/>
            <person name="Schuster L."/>
            <person name="Cowan T.M."/>
            <person name="Smanski M.J."/>
            <person name="Chevrette M.G."/>
            <person name="De Carvalho L.P.S."/>
            <person name="Shen B."/>
        </authorList>
    </citation>
    <scope>NUCLEOTIDE SEQUENCE [LARGE SCALE GENOMIC DNA]</scope>
    <source>
        <strain evidence="3 4">NPDC001166</strain>
    </source>
</reference>
<feature type="compositionally biased region" description="Basic and acidic residues" evidence="1">
    <location>
        <begin position="140"/>
        <end position="166"/>
    </location>
</feature>